<gene>
    <name evidence="1" type="ORF">NDU88_009758</name>
</gene>
<proteinExistence type="predicted"/>
<dbReference type="EMBL" id="JANPWB010000011">
    <property type="protein sequence ID" value="KAJ1131421.1"/>
    <property type="molecule type" value="Genomic_DNA"/>
</dbReference>
<accession>A0AAV7PT10</accession>
<comment type="caution">
    <text evidence="1">The sequence shown here is derived from an EMBL/GenBank/DDBJ whole genome shotgun (WGS) entry which is preliminary data.</text>
</comment>
<dbReference type="AlphaFoldDB" id="A0AAV7PT10"/>
<name>A0AAV7PT10_PLEWA</name>
<dbReference type="Proteomes" id="UP001066276">
    <property type="component" value="Chromosome 7"/>
</dbReference>
<evidence type="ECO:0000313" key="1">
    <source>
        <dbReference type="EMBL" id="KAJ1131421.1"/>
    </source>
</evidence>
<sequence length="72" mass="8014">MHTCASKKPTKMTRETWLPGQIMVRAKVHAGKDTQLLQMKAAHRGSTRKAALQNVTIKVLKLPNAHARDNAQ</sequence>
<evidence type="ECO:0000313" key="2">
    <source>
        <dbReference type="Proteomes" id="UP001066276"/>
    </source>
</evidence>
<organism evidence="1 2">
    <name type="scientific">Pleurodeles waltl</name>
    <name type="common">Iberian ribbed newt</name>
    <dbReference type="NCBI Taxonomy" id="8319"/>
    <lineage>
        <taxon>Eukaryota</taxon>
        <taxon>Metazoa</taxon>
        <taxon>Chordata</taxon>
        <taxon>Craniata</taxon>
        <taxon>Vertebrata</taxon>
        <taxon>Euteleostomi</taxon>
        <taxon>Amphibia</taxon>
        <taxon>Batrachia</taxon>
        <taxon>Caudata</taxon>
        <taxon>Salamandroidea</taxon>
        <taxon>Salamandridae</taxon>
        <taxon>Pleurodelinae</taxon>
        <taxon>Pleurodeles</taxon>
    </lineage>
</organism>
<keyword evidence="2" id="KW-1185">Reference proteome</keyword>
<reference evidence="1" key="1">
    <citation type="journal article" date="2022" name="bioRxiv">
        <title>Sequencing and chromosome-scale assembly of the giantPleurodeles waltlgenome.</title>
        <authorList>
            <person name="Brown T."/>
            <person name="Elewa A."/>
            <person name="Iarovenko S."/>
            <person name="Subramanian E."/>
            <person name="Araus A.J."/>
            <person name="Petzold A."/>
            <person name="Susuki M."/>
            <person name="Suzuki K.-i.T."/>
            <person name="Hayashi T."/>
            <person name="Toyoda A."/>
            <person name="Oliveira C."/>
            <person name="Osipova E."/>
            <person name="Leigh N.D."/>
            <person name="Simon A."/>
            <person name="Yun M.H."/>
        </authorList>
    </citation>
    <scope>NUCLEOTIDE SEQUENCE</scope>
    <source>
        <strain evidence="1">20211129_DDA</strain>
        <tissue evidence="1">Liver</tissue>
    </source>
</reference>
<protein>
    <submittedName>
        <fullName evidence="1">Uncharacterized protein</fullName>
    </submittedName>
</protein>